<dbReference type="Proteomes" id="UP000887116">
    <property type="component" value="Unassembled WGS sequence"/>
</dbReference>
<dbReference type="AlphaFoldDB" id="A0A8X6H4G4"/>
<keyword evidence="2" id="KW-1185">Reference proteome</keyword>
<dbReference type="GO" id="GO:0006281">
    <property type="term" value="P:DNA repair"/>
    <property type="evidence" value="ECO:0007669"/>
    <property type="project" value="TreeGrafter"/>
</dbReference>
<evidence type="ECO:0000313" key="1">
    <source>
        <dbReference type="EMBL" id="GFR17116.1"/>
    </source>
</evidence>
<evidence type="ECO:0000313" key="2">
    <source>
        <dbReference type="Proteomes" id="UP000887116"/>
    </source>
</evidence>
<organism evidence="1 2">
    <name type="scientific">Trichonephila clavata</name>
    <name type="common">Joro spider</name>
    <name type="synonym">Nephila clavata</name>
    <dbReference type="NCBI Taxonomy" id="2740835"/>
    <lineage>
        <taxon>Eukaryota</taxon>
        <taxon>Metazoa</taxon>
        <taxon>Ecdysozoa</taxon>
        <taxon>Arthropoda</taxon>
        <taxon>Chelicerata</taxon>
        <taxon>Arachnida</taxon>
        <taxon>Araneae</taxon>
        <taxon>Araneomorphae</taxon>
        <taxon>Entelegynae</taxon>
        <taxon>Araneoidea</taxon>
        <taxon>Nephilidae</taxon>
        <taxon>Trichonephila</taxon>
    </lineage>
</organism>
<comment type="caution">
    <text evidence="1">The sequence shown here is derived from an EMBL/GenBank/DDBJ whole genome shotgun (WGS) entry which is preliminary data.</text>
</comment>
<dbReference type="InterPro" id="IPR032245">
    <property type="entry name" value="RMI2"/>
</dbReference>
<proteinExistence type="predicted"/>
<accession>A0A8X6H4G4</accession>
<dbReference type="GO" id="GO:0016607">
    <property type="term" value="C:nuclear speck"/>
    <property type="evidence" value="ECO:0007669"/>
    <property type="project" value="TreeGrafter"/>
</dbReference>
<dbReference type="OrthoDB" id="10024265at2759"/>
<dbReference type="InterPro" id="IPR012340">
    <property type="entry name" value="NA-bd_OB-fold"/>
</dbReference>
<dbReference type="PANTHER" id="PTHR33962:SF1">
    <property type="entry name" value="RECQ-MEDIATED GENOME INSTABILITY PROTEIN 2"/>
    <property type="match status" value="1"/>
</dbReference>
<dbReference type="PANTHER" id="PTHR33962">
    <property type="entry name" value="RECQ-MEDIATED GENOME INSTABILITY PROTEIN 2 RMI2"/>
    <property type="match status" value="1"/>
</dbReference>
<sequence length="138" mass="15496">MSLCEKPARKLFINQCTKLVSEGLTANKHRSWTFLHKSQKYPAELIWIQGNIVNVSESQNSFMINDGTGIAVIASANKAPGYGAWITNGQYIMVIGEVLTTESSIEVRALKLTKLSDLNAESLWKLEVKDFWNFLEES</sequence>
<dbReference type="GO" id="GO:0033045">
    <property type="term" value="P:regulation of sister chromatid segregation"/>
    <property type="evidence" value="ECO:0007669"/>
    <property type="project" value="TreeGrafter"/>
</dbReference>
<gene>
    <name evidence="1" type="primary">AVEN_208676_1</name>
    <name evidence="1" type="ORF">TNCT_573801</name>
</gene>
<reference evidence="1" key="1">
    <citation type="submission" date="2020-07" db="EMBL/GenBank/DDBJ databases">
        <title>Multicomponent nature underlies the extraordinary mechanical properties of spider dragline silk.</title>
        <authorList>
            <person name="Kono N."/>
            <person name="Nakamura H."/>
            <person name="Mori M."/>
            <person name="Yoshida Y."/>
            <person name="Ohtoshi R."/>
            <person name="Malay A.D."/>
            <person name="Moran D.A.P."/>
            <person name="Tomita M."/>
            <person name="Numata K."/>
            <person name="Arakawa K."/>
        </authorList>
    </citation>
    <scope>NUCLEOTIDE SEQUENCE</scope>
</reference>
<dbReference type="GO" id="GO:2000042">
    <property type="term" value="P:negative regulation of double-strand break repair via homologous recombination"/>
    <property type="evidence" value="ECO:0007669"/>
    <property type="project" value="TreeGrafter"/>
</dbReference>
<name>A0A8X6H4G4_TRICU</name>
<dbReference type="GO" id="GO:0005829">
    <property type="term" value="C:cytosol"/>
    <property type="evidence" value="ECO:0007669"/>
    <property type="project" value="TreeGrafter"/>
</dbReference>
<dbReference type="Pfam" id="PF16100">
    <property type="entry name" value="RMI2"/>
    <property type="match status" value="1"/>
</dbReference>
<dbReference type="SUPFAM" id="SSF50249">
    <property type="entry name" value="Nucleic acid-binding proteins"/>
    <property type="match status" value="1"/>
</dbReference>
<dbReference type="Gene3D" id="2.40.50.140">
    <property type="entry name" value="Nucleic acid-binding proteins"/>
    <property type="match status" value="1"/>
</dbReference>
<evidence type="ECO:0008006" key="3">
    <source>
        <dbReference type="Google" id="ProtNLM"/>
    </source>
</evidence>
<protein>
    <recommendedName>
        <fullName evidence="3">RecQ-mediated genome instability protein 2</fullName>
    </recommendedName>
</protein>
<dbReference type="GO" id="GO:0043007">
    <property type="term" value="P:maintenance of rDNA"/>
    <property type="evidence" value="ECO:0007669"/>
    <property type="project" value="TreeGrafter"/>
</dbReference>
<dbReference type="EMBL" id="BMAO01027466">
    <property type="protein sequence ID" value="GFR17116.1"/>
    <property type="molecule type" value="Genomic_DNA"/>
</dbReference>